<dbReference type="SUPFAM" id="SSF56994">
    <property type="entry name" value="Insulin-like"/>
    <property type="match status" value="1"/>
</dbReference>
<comment type="subcellular location">
    <subcellularLocation>
        <location evidence="1">Secreted</location>
    </subcellularLocation>
</comment>
<sequence length="146" mass="15500">MAPRAPLLLLLLLLLPAWTRFPGAQARAAPFGVRLCGREFIRAVIFTCGGSRWKRLDAPEPGAVGERAGRTDAFQDADGLALGGPEDAVGFNEWPAPARSPQAFYSGQPGWEGPPGAPRHNRDVLAGLSSACCRWGCNKGDLSSLC</sequence>
<evidence type="ECO:0000256" key="8">
    <source>
        <dbReference type="ARBA" id="ARBA00023157"/>
    </source>
</evidence>
<evidence type="ECO:0000256" key="7">
    <source>
        <dbReference type="ARBA" id="ARBA00022729"/>
    </source>
</evidence>
<feature type="chain" id="PRO_5012836222" description="Relaxin-3" evidence="10">
    <location>
        <begin position="20"/>
        <end position="146"/>
    </location>
</feature>
<dbReference type="HOGENOM" id="CLU_120043_0_0_1"/>
<protein>
    <recommendedName>
        <fullName evidence="9">Relaxin-3</fullName>
    </recommendedName>
</protein>
<dbReference type="PRINTS" id="PR00276">
    <property type="entry name" value="INSULINFAMLY"/>
</dbReference>
<keyword evidence="6" id="KW-0372">Hormone</keyword>
<comment type="similarity">
    <text evidence="2">Belongs to the insulin family.</text>
</comment>
<evidence type="ECO:0000313" key="13">
    <source>
        <dbReference type="Proteomes" id="UP000005447"/>
    </source>
</evidence>
<accession>H0VP10</accession>
<reference evidence="12" key="2">
    <citation type="submission" date="2025-08" db="UniProtKB">
        <authorList>
            <consortium name="Ensembl"/>
        </authorList>
    </citation>
    <scope>IDENTIFICATION</scope>
    <source>
        <strain evidence="12">2N</strain>
    </source>
</reference>
<dbReference type="VEuPathDB" id="HostDB:ENSCPOG00000013564"/>
<dbReference type="CDD" id="cd04365">
    <property type="entry name" value="IlGF_relaxin_like"/>
    <property type="match status" value="1"/>
</dbReference>
<dbReference type="SMART" id="SM00078">
    <property type="entry name" value="IlGF"/>
    <property type="match status" value="1"/>
</dbReference>
<reference evidence="13" key="1">
    <citation type="journal article" date="2011" name="Nature">
        <title>A high-resolution map of human evolutionary constraint using 29 mammals.</title>
        <authorList>
            <person name="Lindblad-Toh K."/>
            <person name="Garber M."/>
            <person name="Zuk O."/>
            <person name="Lin M.F."/>
            <person name="Parker B.J."/>
            <person name="Washietl S."/>
            <person name="Kheradpour P."/>
            <person name="Ernst J."/>
            <person name="Jordan G."/>
            <person name="Mauceli E."/>
            <person name="Ward L.D."/>
            <person name="Lowe C.B."/>
            <person name="Holloway A.K."/>
            <person name="Clamp M."/>
            <person name="Gnerre S."/>
            <person name="Alfoldi J."/>
            <person name="Beal K."/>
            <person name="Chang J."/>
            <person name="Clawson H."/>
            <person name="Cuff J."/>
            <person name="Di Palma F."/>
            <person name="Fitzgerald S."/>
            <person name="Flicek P."/>
            <person name="Guttman M."/>
            <person name="Hubisz M.J."/>
            <person name="Jaffe D.B."/>
            <person name="Jungreis I."/>
            <person name="Kent W.J."/>
            <person name="Kostka D."/>
            <person name="Lara M."/>
            <person name="Martins A.L."/>
            <person name="Massingham T."/>
            <person name="Moltke I."/>
            <person name="Raney B.J."/>
            <person name="Rasmussen M.D."/>
            <person name="Robinson J."/>
            <person name="Stark A."/>
            <person name="Vilella A.J."/>
            <person name="Wen J."/>
            <person name="Xie X."/>
            <person name="Zody M.C."/>
            <person name="Baldwin J."/>
            <person name="Bloom T."/>
            <person name="Chin C.W."/>
            <person name="Heiman D."/>
            <person name="Nicol R."/>
            <person name="Nusbaum C."/>
            <person name="Young S."/>
            <person name="Wilkinson J."/>
            <person name="Worley K.C."/>
            <person name="Kovar C.L."/>
            <person name="Muzny D.M."/>
            <person name="Gibbs R.A."/>
            <person name="Cree A."/>
            <person name="Dihn H.H."/>
            <person name="Fowler G."/>
            <person name="Jhangiani S."/>
            <person name="Joshi V."/>
            <person name="Lee S."/>
            <person name="Lewis L.R."/>
            <person name="Nazareth L.V."/>
            <person name="Okwuonu G."/>
            <person name="Santibanez J."/>
            <person name="Warren W.C."/>
            <person name="Mardis E.R."/>
            <person name="Weinstock G.M."/>
            <person name="Wilson R.K."/>
            <person name="Delehaunty K."/>
            <person name="Dooling D."/>
            <person name="Fronik C."/>
            <person name="Fulton L."/>
            <person name="Fulton B."/>
            <person name="Graves T."/>
            <person name="Minx P."/>
            <person name="Sodergren E."/>
            <person name="Birney E."/>
            <person name="Margulies E.H."/>
            <person name="Herrero J."/>
            <person name="Green E.D."/>
            <person name="Haussler D."/>
            <person name="Siepel A."/>
            <person name="Goldman N."/>
            <person name="Pollard K.S."/>
            <person name="Pedersen J.S."/>
            <person name="Lander E.S."/>
            <person name="Kellis M."/>
        </authorList>
    </citation>
    <scope>NUCLEOTIDE SEQUENCE [LARGE SCALE GENOMIC DNA]</scope>
    <source>
        <strain evidence="13">2N</strain>
    </source>
</reference>
<proteinExistence type="inferred from homology"/>
<dbReference type="PANTHER" id="PTHR20968">
    <property type="entry name" value="ILGF DOMAIN-CONTAINING PROTEIN"/>
    <property type="match status" value="1"/>
</dbReference>
<feature type="domain" description="Insulin-like" evidence="11">
    <location>
        <begin position="33"/>
        <end position="146"/>
    </location>
</feature>
<reference evidence="12" key="3">
    <citation type="submission" date="2025-09" db="UniProtKB">
        <authorList>
            <consortium name="Ensembl"/>
        </authorList>
    </citation>
    <scope>IDENTIFICATION</scope>
    <source>
        <strain evidence="12">2N</strain>
    </source>
</reference>
<evidence type="ECO:0000259" key="11">
    <source>
        <dbReference type="SMART" id="SM00078"/>
    </source>
</evidence>
<evidence type="ECO:0000256" key="6">
    <source>
        <dbReference type="ARBA" id="ARBA00022702"/>
    </source>
</evidence>
<dbReference type="OMA" id="WGCSKRE"/>
<dbReference type="GeneTree" id="ENSGT00940000154396"/>
<dbReference type="AlphaFoldDB" id="H0VP10"/>
<keyword evidence="5" id="KW-0165">Cleavage on pair of basic residues</keyword>
<dbReference type="EMBL" id="AAKN02038610">
    <property type="status" value="NOT_ANNOTATED_CDS"/>
    <property type="molecule type" value="Genomic_DNA"/>
</dbReference>
<dbReference type="InterPro" id="IPR036438">
    <property type="entry name" value="Insulin-like_sf"/>
</dbReference>
<dbReference type="eggNOG" id="ENOG502S2C4">
    <property type="taxonomic scope" value="Eukaryota"/>
</dbReference>
<evidence type="ECO:0000256" key="9">
    <source>
        <dbReference type="ARBA" id="ARBA00040355"/>
    </source>
</evidence>
<comment type="subunit">
    <text evidence="3">Heterodimer of a B chain and an A chain linked by two disulfide bonds.</text>
</comment>
<dbReference type="STRING" id="10141.ENSCPOP00000012212"/>
<evidence type="ECO:0000256" key="2">
    <source>
        <dbReference type="ARBA" id="ARBA00009034"/>
    </source>
</evidence>
<dbReference type="InterPro" id="IPR022352">
    <property type="entry name" value="Ins/IGF/rlx"/>
</dbReference>
<evidence type="ECO:0000313" key="12">
    <source>
        <dbReference type="Ensembl" id="ENSCPOP00000012212.3"/>
    </source>
</evidence>
<dbReference type="Proteomes" id="UP000005447">
    <property type="component" value="Unassembled WGS sequence"/>
</dbReference>
<dbReference type="PROSITE" id="PS00262">
    <property type="entry name" value="INSULIN"/>
    <property type="match status" value="1"/>
</dbReference>
<organism evidence="12 13">
    <name type="scientific">Cavia porcellus</name>
    <name type="common">Guinea pig</name>
    <dbReference type="NCBI Taxonomy" id="10141"/>
    <lineage>
        <taxon>Eukaryota</taxon>
        <taxon>Metazoa</taxon>
        <taxon>Chordata</taxon>
        <taxon>Craniata</taxon>
        <taxon>Vertebrata</taxon>
        <taxon>Euteleostomi</taxon>
        <taxon>Mammalia</taxon>
        <taxon>Eutheria</taxon>
        <taxon>Euarchontoglires</taxon>
        <taxon>Glires</taxon>
        <taxon>Rodentia</taxon>
        <taxon>Hystricomorpha</taxon>
        <taxon>Caviidae</taxon>
        <taxon>Cavia</taxon>
    </lineage>
</organism>
<keyword evidence="8" id="KW-1015">Disulfide bond</keyword>
<keyword evidence="7 10" id="KW-0732">Signal</keyword>
<dbReference type="FunCoup" id="H0VP10">
    <property type="interactions" value="583"/>
</dbReference>
<keyword evidence="13" id="KW-1185">Reference proteome</keyword>
<dbReference type="GO" id="GO:0001664">
    <property type="term" value="F:G protein-coupled receptor binding"/>
    <property type="evidence" value="ECO:0007669"/>
    <property type="project" value="TreeGrafter"/>
</dbReference>
<evidence type="ECO:0000256" key="3">
    <source>
        <dbReference type="ARBA" id="ARBA00011207"/>
    </source>
</evidence>
<name>H0VP10_CAVPO</name>
<gene>
    <name evidence="12" type="primary">RLN3</name>
</gene>
<keyword evidence="4" id="KW-0964">Secreted</keyword>
<dbReference type="InterPro" id="IPR016179">
    <property type="entry name" value="Insulin-like"/>
</dbReference>
<dbReference type="PANTHER" id="PTHR20968:SF0">
    <property type="entry name" value="RELAXIN-3"/>
    <property type="match status" value="1"/>
</dbReference>
<dbReference type="Ensembl" id="ENSCPOT00000013699.3">
    <property type="protein sequence ID" value="ENSCPOP00000012212.3"/>
    <property type="gene ID" value="ENSCPOG00000013564.4"/>
</dbReference>
<evidence type="ECO:0000256" key="5">
    <source>
        <dbReference type="ARBA" id="ARBA00022685"/>
    </source>
</evidence>
<feature type="signal peptide" evidence="10">
    <location>
        <begin position="1"/>
        <end position="19"/>
    </location>
</feature>
<dbReference type="InterPro" id="IPR022353">
    <property type="entry name" value="Insulin_CS"/>
</dbReference>
<dbReference type="GO" id="GO:0005179">
    <property type="term" value="F:hormone activity"/>
    <property type="evidence" value="ECO:0007669"/>
    <property type="project" value="UniProtKB-KW"/>
</dbReference>
<dbReference type="GO" id="GO:0005576">
    <property type="term" value="C:extracellular region"/>
    <property type="evidence" value="ECO:0007669"/>
    <property type="project" value="UniProtKB-SubCell"/>
</dbReference>
<dbReference type="InterPro" id="IPR051777">
    <property type="entry name" value="Insulin-like_neuro_ligands"/>
</dbReference>
<evidence type="ECO:0000256" key="4">
    <source>
        <dbReference type="ARBA" id="ARBA00022525"/>
    </source>
</evidence>
<dbReference type="InParanoid" id="H0VP10"/>
<evidence type="ECO:0000256" key="10">
    <source>
        <dbReference type="SAM" id="SignalP"/>
    </source>
</evidence>
<evidence type="ECO:0000256" key="1">
    <source>
        <dbReference type="ARBA" id="ARBA00004613"/>
    </source>
</evidence>